<dbReference type="Proteomes" id="UP000218690">
    <property type="component" value="Unassembled WGS sequence"/>
</dbReference>
<dbReference type="InterPro" id="IPR000914">
    <property type="entry name" value="SBP_5_dom"/>
</dbReference>
<dbReference type="GO" id="GO:0042597">
    <property type="term" value="C:periplasmic space"/>
    <property type="evidence" value="ECO:0007669"/>
    <property type="project" value="UniProtKB-ARBA"/>
</dbReference>
<keyword evidence="1" id="KW-0732">Signal</keyword>
<proteinExistence type="predicted"/>
<dbReference type="GO" id="GO:1904680">
    <property type="term" value="F:peptide transmembrane transporter activity"/>
    <property type="evidence" value="ECO:0007669"/>
    <property type="project" value="TreeGrafter"/>
</dbReference>
<dbReference type="PIRSF" id="PIRSF002741">
    <property type="entry name" value="MppA"/>
    <property type="match status" value="1"/>
</dbReference>
<dbReference type="Gene3D" id="3.10.105.10">
    <property type="entry name" value="Dipeptide-binding Protein, Domain 3"/>
    <property type="match status" value="1"/>
</dbReference>
<evidence type="ECO:0000259" key="2">
    <source>
        <dbReference type="Pfam" id="PF00496"/>
    </source>
</evidence>
<dbReference type="GO" id="GO:0015833">
    <property type="term" value="P:peptide transport"/>
    <property type="evidence" value="ECO:0007669"/>
    <property type="project" value="TreeGrafter"/>
</dbReference>
<sequence length="494" mass="53326">MKKVHLARATSALVLGASLSACSAGHTAVKPTASDSLTIAATGAATSLDFTNVGGAAIPAALMSNVYETLVRIEGDEIVPGLAESWDVKDTTYTFRLRRGVQFSNGDEFTAETAAFSINNVKEKWTNGISKQMEVVESAKALDKYTLQVKLKKHSNSWLWSMGTAIGAMMTPNAMDLATQPVGTGPFELAGFAPGEYISLRPHQNYWGKVPKEQVTIQYFPDAISSVNSLKSGGVDVVWAMQNPELLDNLGEGIRTAVGTTNGEVLLSMNNNAAPFDDPRVRRAVAYAVDRKAANQILWDGLAKDTGGAPVPPTDPWFNEKDYYPYSPQRAKELLQEAGAEGAHITITAPTLPYAQRVSELLYSQLTEVGFDVTLESAEFPAVWLGQVMGAKDYQMSLVSHVEPRDIPTLFGNPDYYLGYDSQKTRDLLSAADSAPESKYAAGMEKAVDQIMADAGALTLMNMPNIVLYRDGIEGLNPNQVTDAIELADLKEAP</sequence>
<dbReference type="Gene3D" id="3.40.190.10">
    <property type="entry name" value="Periplasmic binding protein-like II"/>
    <property type="match status" value="1"/>
</dbReference>
<reference evidence="3 4" key="1">
    <citation type="submission" date="2017-09" db="EMBL/GenBank/DDBJ databases">
        <title>Draft Genome Sequence of Corynebacterium accolens AH4003.</title>
        <authorList>
            <person name="Chen Y."/>
            <person name="Oosthuysen W.F."/>
            <person name="Kelley S."/>
            <person name="Horswill A."/>
        </authorList>
    </citation>
    <scope>NUCLEOTIDE SEQUENCE [LARGE SCALE GENOMIC DNA]</scope>
    <source>
        <strain evidence="3 4">AH4003</strain>
    </source>
</reference>
<feature type="signal peptide" evidence="1">
    <location>
        <begin position="1"/>
        <end position="23"/>
    </location>
</feature>
<comment type="caution">
    <text evidence="3">The sequence shown here is derived from an EMBL/GenBank/DDBJ whole genome shotgun (WGS) entry which is preliminary data.</text>
</comment>
<accession>A0A2A4AKS2</accession>
<dbReference type="CDD" id="cd08494">
    <property type="entry name" value="PBP2_NikA_DppA_OppA_like_6"/>
    <property type="match status" value="1"/>
</dbReference>
<evidence type="ECO:0000313" key="4">
    <source>
        <dbReference type="Proteomes" id="UP000218690"/>
    </source>
</evidence>
<dbReference type="PANTHER" id="PTHR30290">
    <property type="entry name" value="PERIPLASMIC BINDING COMPONENT OF ABC TRANSPORTER"/>
    <property type="match status" value="1"/>
</dbReference>
<dbReference type="PROSITE" id="PS51257">
    <property type="entry name" value="PROKAR_LIPOPROTEIN"/>
    <property type="match status" value="1"/>
</dbReference>
<dbReference type="InterPro" id="IPR039424">
    <property type="entry name" value="SBP_5"/>
</dbReference>
<dbReference type="InterPro" id="IPR030678">
    <property type="entry name" value="Peptide/Ni-bd"/>
</dbReference>
<dbReference type="SUPFAM" id="SSF53850">
    <property type="entry name" value="Periplasmic binding protein-like II"/>
    <property type="match status" value="1"/>
</dbReference>
<gene>
    <name evidence="3" type="ORF">COM45_07735</name>
</gene>
<feature type="chain" id="PRO_5012539712" evidence="1">
    <location>
        <begin position="24"/>
        <end position="494"/>
    </location>
</feature>
<evidence type="ECO:0000256" key="1">
    <source>
        <dbReference type="SAM" id="SignalP"/>
    </source>
</evidence>
<feature type="domain" description="Solute-binding protein family 5" evidence="2">
    <location>
        <begin position="77"/>
        <end position="400"/>
    </location>
</feature>
<dbReference type="EMBL" id="NWBP01000023">
    <property type="protein sequence ID" value="PCC82698.1"/>
    <property type="molecule type" value="Genomic_DNA"/>
</dbReference>
<dbReference type="AlphaFoldDB" id="A0A2A4AKS2"/>
<protein>
    <submittedName>
        <fullName evidence="3">Peptide ABC transporter substrate-binding protein</fullName>
    </submittedName>
</protein>
<evidence type="ECO:0000313" key="3">
    <source>
        <dbReference type="EMBL" id="PCC82698.1"/>
    </source>
</evidence>
<dbReference type="GO" id="GO:0043190">
    <property type="term" value="C:ATP-binding cassette (ABC) transporter complex"/>
    <property type="evidence" value="ECO:0007669"/>
    <property type="project" value="InterPro"/>
</dbReference>
<organism evidence="3 4">
    <name type="scientific">Corynebacterium accolens</name>
    <dbReference type="NCBI Taxonomy" id="38284"/>
    <lineage>
        <taxon>Bacteria</taxon>
        <taxon>Bacillati</taxon>
        <taxon>Actinomycetota</taxon>
        <taxon>Actinomycetes</taxon>
        <taxon>Mycobacteriales</taxon>
        <taxon>Corynebacteriaceae</taxon>
        <taxon>Corynebacterium</taxon>
    </lineage>
</organism>
<dbReference type="Pfam" id="PF00496">
    <property type="entry name" value="SBP_bac_5"/>
    <property type="match status" value="1"/>
</dbReference>
<name>A0A2A4AKS2_9CORY</name>